<evidence type="ECO:0000256" key="6">
    <source>
        <dbReference type="ARBA" id="ARBA00023136"/>
    </source>
</evidence>
<dbReference type="InterPro" id="IPR027815">
    <property type="entry name" value="CSC1/OSCA1-like_cyt"/>
</dbReference>
<dbReference type="Pfam" id="PF02714">
    <property type="entry name" value="RSN1_7TM"/>
    <property type="match status" value="1"/>
</dbReference>
<feature type="region of interest" description="Disordered" evidence="7">
    <location>
        <begin position="1007"/>
        <end position="1165"/>
    </location>
</feature>
<evidence type="ECO:0000256" key="1">
    <source>
        <dbReference type="ARBA" id="ARBA00004141"/>
    </source>
</evidence>
<dbReference type="Pfam" id="PF13967">
    <property type="entry name" value="RSN1_TM"/>
    <property type="match status" value="1"/>
</dbReference>
<evidence type="ECO:0000256" key="7">
    <source>
        <dbReference type="SAM" id="MobiDB-lite"/>
    </source>
</evidence>
<feature type="transmembrane region" description="Helical" evidence="8">
    <location>
        <begin position="560"/>
        <end position="580"/>
    </location>
</feature>
<keyword evidence="3" id="KW-0813">Transport</keyword>
<evidence type="ECO:0000259" key="10">
    <source>
        <dbReference type="Pfam" id="PF13967"/>
    </source>
</evidence>
<keyword evidence="6 8" id="KW-0472">Membrane</keyword>
<feature type="domain" description="CSC1/OSCA1-like 7TM region" evidence="9">
    <location>
        <begin position="504"/>
        <end position="777"/>
    </location>
</feature>
<evidence type="ECO:0000256" key="2">
    <source>
        <dbReference type="ARBA" id="ARBA00007779"/>
    </source>
</evidence>
<evidence type="ECO:0000256" key="3">
    <source>
        <dbReference type="ARBA" id="ARBA00022448"/>
    </source>
</evidence>
<reference evidence="12 13" key="1">
    <citation type="submission" date="2016-08" db="EMBL/GenBank/DDBJ databases">
        <title>A Parts List for Fungal Cellulosomes Revealed by Comparative Genomics.</title>
        <authorList>
            <consortium name="DOE Joint Genome Institute"/>
            <person name="Haitjema C.H."/>
            <person name="Gilmore S.P."/>
            <person name="Henske J.K."/>
            <person name="Solomon K.V."/>
            <person name="De Groot R."/>
            <person name="Kuo A."/>
            <person name="Mondo S.J."/>
            <person name="Salamov A.A."/>
            <person name="Labutti K."/>
            <person name="Zhao Z."/>
            <person name="Chiniquy J."/>
            <person name="Barry K."/>
            <person name="Brewer H.M."/>
            <person name="Purvine S.O."/>
            <person name="Wright A.T."/>
            <person name="Boxma B."/>
            <person name="Van Alen T."/>
            <person name="Hackstein J.H."/>
            <person name="Baker S.E."/>
            <person name="Grigoriev I.V."/>
            <person name="O'Malley M.A."/>
        </authorList>
    </citation>
    <scope>NUCLEOTIDE SEQUENCE [LARGE SCALE GENOMIC DNA]</scope>
    <source>
        <strain evidence="12 13">G1</strain>
    </source>
</reference>
<comment type="caution">
    <text evidence="12">The sequence shown here is derived from an EMBL/GenBank/DDBJ whole genome shotgun (WGS) entry which is preliminary data.</text>
</comment>
<dbReference type="InterPro" id="IPR003864">
    <property type="entry name" value="CSC1/OSCA1-like_7TM"/>
</dbReference>
<evidence type="ECO:0000259" key="9">
    <source>
        <dbReference type="Pfam" id="PF02714"/>
    </source>
</evidence>
<feature type="transmembrane region" description="Helical" evidence="8">
    <location>
        <begin position="18"/>
        <end position="39"/>
    </location>
</feature>
<feature type="compositionally biased region" description="Basic and acidic residues" evidence="7">
    <location>
        <begin position="1151"/>
        <end position="1165"/>
    </location>
</feature>
<feature type="transmembrane region" description="Helical" evidence="8">
    <location>
        <begin position="600"/>
        <end position="619"/>
    </location>
</feature>
<dbReference type="GO" id="GO:0005886">
    <property type="term" value="C:plasma membrane"/>
    <property type="evidence" value="ECO:0007669"/>
    <property type="project" value="TreeGrafter"/>
</dbReference>
<protein>
    <submittedName>
        <fullName evidence="12">DUF221-domain-containing protein</fullName>
    </submittedName>
</protein>
<keyword evidence="4 8" id="KW-0812">Transmembrane</keyword>
<accession>A0A1Y2BGH5</accession>
<proteinExistence type="inferred from homology"/>
<feature type="transmembrane region" description="Helical" evidence="8">
    <location>
        <begin position="227"/>
        <end position="246"/>
    </location>
</feature>
<dbReference type="PANTHER" id="PTHR13018:SF5">
    <property type="entry name" value="RE44586P"/>
    <property type="match status" value="1"/>
</dbReference>
<feature type="compositionally biased region" description="Low complexity" evidence="7">
    <location>
        <begin position="1126"/>
        <end position="1149"/>
    </location>
</feature>
<dbReference type="InterPro" id="IPR032880">
    <property type="entry name" value="CSC1/OSCA1-like_N"/>
</dbReference>
<dbReference type="PANTHER" id="PTHR13018">
    <property type="entry name" value="PROBABLE MEMBRANE PROTEIN DUF221-RELATED"/>
    <property type="match status" value="1"/>
</dbReference>
<evidence type="ECO:0000313" key="13">
    <source>
        <dbReference type="Proteomes" id="UP000193920"/>
    </source>
</evidence>
<sequence>MTEYTDNWDVQDSSINGVIMQLLMSAVMTIVFVTIFILLRNTSFGKPVYSPRILNIPEESPPFCEKAIDWLKSLFTFNNSFILDNISLDAVMLMNFYKMGIYVCLIGTIIICPILTTLDYYSHNEEFIVKSVNATNSTNENLSENTLNSRSITYGLLTPLNIEEDEEYYYYTFSKRQVEDGSNELTDPNLDSNDYNLTNGTELVATGLNMSIQVFSIANVPNDSSVLIAHSVCCYLYSFVVMFFLWKNYRLFTQYYQENIKKGGIIRTRAIKSEVLQAKTVMIRNLPINLQDRNTLIEWFNNLKVGKVEDIHVIREINQKLATAVKKRESTLYSLEKAYLSYKNNIDKNAQEKNFIQRFIEKKVLKKFPNALNNLFNPPSNADEEKDPEIQKKIQLRKLRPHHFAGTLYPLEGKFVDSISTYEENLIKYTKEIEELRKAEVDDKSRVFTAFVTFKDTRAAHIVSQLNLYTSDNRNTMLCAAAPKPTDLQWENLQSRVEKKQSMSFAIGVILFFMCIFYMVPVSFILAFTELENLQSISFINSFLEKLVKYDLIKTFFENILPNLIVNILLSLVPTIIYLLTKFEYLEAVSMREKSFLKKYFLFILFNVLFICTLSKTFWGVVRNAVDDPSSIISLLGEQLPKGANFFIVFIIYRIQAPASELAGIAGVVIGWLKKRFLCKTKRQIYDFEHATEPLNYGMVYPVPLLIFTIVSVYSCLSSFILIPGIFYFFFSYLVQKNNIIYKNVKKWENNGIYYNLIFNRIIFGLLVAQLTLIGMFSLKKNAALSTSLIPLVVITVIFTKLCHNSYADIHKNTPIDQFTEGQNFSKCKSNLLASTYENLTVEKSNAVARSDSLVSLSKEDLKSCMLDAIDNNLKDPSIMKKLMNRLESVMKSDKYNSNVDNNHLQVGNAKQMVKSNDLRETEDKKKLLTKEEKTPENNFGAPEYIYITAQKKRKSPQYTCLAESEVPKIPDYYLESNYNHPNYTCNLYTPWMPDGLDESLIEHINNDNKSNKKNPDSAVIDIHDDHDDNDKKKSESKKDNNDNGGGGDDNFPIIRIEEPETVEEKPKESEKVEEKPEENQTSNDSGDDDDDFHDSKGELPLVAEPEEIKENLEYESDDNLYSSLPYTNDPNNPNSPNSPNNPTPQINNEESDKPTKRETIYLDT</sequence>
<gene>
    <name evidence="12" type="ORF">LY90DRAFT_673375</name>
</gene>
<comment type="similarity">
    <text evidence="2">Belongs to the CSC1 (TC 1.A.17) family.</text>
</comment>
<keyword evidence="5 8" id="KW-1133">Transmembrane helix</keyword>
<dbReference type="EMBL" id="MCOG01000159">
    <property type="protein sequence ID" value="ORY33670.1"/>
    <property type="molecule type" value="Genomic_DNA"/>
</dbReference>
<comment type="subcellular location">
    <subcellularLocation>
        <location evidence="1">Membrane</location>
        <topology evidence="1">Multi-pass membrane protein</topology>
    </subcellularLocation>
</comment>
<feature type="transmembrane region" description="Helical" evidence="8">
    <location>
        <begin position="646"/>
        <end position="673"/>
    </location>
</feature>
<feature type="transmembrane region" description="Helical" evidence="8">
    <location>
        <begin position="505"/>
        <end position="528"/>
    </location>
</feature>
<dbReference type="AlphaFoldDB" id="A0A1Y2BGH5"/>
<evidence type="ECO:0000256" key="5">
    <source>
        <dbReference type="ARBA" id="ARBA00022989"/>
    </source>
</evidence>
<evidence type="ECO:0000256" key="4">
    <source>
        <dbReference type="ARBA" id="ARBA00022692"/>
    </source>
</evidence>
<feature type="compositionally biased region" description="Basic and acidic residues" evidence="7">
    <location>
        <begin position="1007"/>
        <end position="1042"/>
    </location>
</feature>
<feature type="domain" description="CSC1/OSCA1-like cytosolic" evidence="11">
    <location>
        <begin position="279"/>
        <end position="492"/>
    </location>
</feature>
<feature type="transmembrane region" description="Helical" evidence="8">
    <location>
        <begin position="753"/>
        <end position="776"/>
    </location>
</feature>
<organism evidence="12 13">
    <name type="scientific">Neocallimastix californiae</name>
    <dbReference type="NCBI Taxonomy" id="1754190"/>
    <lineage>
        <taxon>Eukaryota</taxon>
        <taxon>Fungi</taxon>
        <taxon>Fungi incertae sedis</taxon>
        <taxon>Chytridiomycota</taxon>
        <taxon>Chytridiomycota incertae sedis</taxon>
        <taxon>Neocallimastigomycetes</taxon>
        <taxon>Neocallimastigales</taxon>
        <taxon>Neocallimastigaceae</taxon>
        <taxon>Neocallimastix</taxon>
    </lineage>
</organism>
<dbReference type="Pfam" id="PF14703">
    <property type="entry name" value="PHM7_cyt"/>
    <property type="match status" value="1"/>
</dbReference>
<dbReference type="InterPro" id="IPR045122">
    <property type="entry name" value="Csc1-like"/>
</dbReference>
<evidence type="ECO:0000256" key="8">
    <source>
        <dbReference type="SAM" id="Phobius"/>
    </source>
</evidence>
<feature type="domain" description="CSC1/OSCA1-like N-terminal transmembrane" evidence="10">
    <location>
        <begin position="18"/>
        <end position="170"/>
    </location>
</feature>
<evidence type="ECO:0000259" key="11">
    <source>
        <dbReference type="Pfam" id="PF14703"/>
    </source>
</evidence>
<feature type="transmembrane region" description="Helical" evidence="8">
    <location>
        <begin position="101"/>
        <end position="121"/>
    </location>
</feature>
<dbReference type="OrthoDB" id="1689567at2759"/>
<dbReference type="Proteomes" id="UP000193920">
    <property type="component" value="Unassembled WGS sequence"/>
</dbReference>
<evidence type="ECO:0000313" key="12">
    <source>
        <dbReference type="EMBL" id="ORY33670.1"/>
    </source>
</evidence>
<feature type="compositionally biased region" description="Basic and acidic residues" evidence="7">
    <location>
        <begin position="1056"/>
        <end position="1079"/>
    </location>
</feature>
<dbReference type="GO" id="GO:0005227">
    <property type="term" value="F:calcium-activated cation channel activity"/>
    <property type="evidence" value="ECO:0007669"/>
    <property type="project" value="InterPro"/>
</dbReference>
<name>A0A1Y2BGH5_9FUNG</name>
<feature type="transmembrane region" description="Helical" evidence="8">
    <location>
        <begin position="705"/>
        <end position="733"/>
    </location>
</feature>
<keyword evidence="13" id="KW-1185">Reference proteome</keyword>